<comment type="caution">
    <text evidence="1">The sequence shown here is derived from an EMBL/GenBank/DDBJ whole genome shotgun (WGS) entry which is preliminary data.</text>
</comment>
<dbReference type="EMBL" id="CAUJNA010001113">
    <property type="protein sequence ID" value="CAJ1384459.1"/>
    <property type="molecule type" value="Genomic_DNA"/>
</dbReference>
<proteinExistence type="predicted"/>
<keyword evidence="2" id="KW-1185">Reference proteome</keyword>
<sequence length="215" mass="24052">MRMGIFMGIEHEAIHLETSSVLFRETPAQLMQVPRAWPQPGAQLEALVWRYPQGSGSFGCAFLGWVQGNADRKATQFSGDPRNEDAAACFGWVFCCSGPAKGGALWVRAVGMCIFCERAKWRVTWQWVWHGNKHGNGKPSFWDRLMCLKRLDCIGQGSPLQLNRGNLQSCSPACWQPAVGQIRAPMLTHEVWFKYPVVYGSGWDGAHKSVQPKPD</sequence>
<evidence type="ECO:0000313" key="1">
    <source>
        <dbReference type="EMBL" id="CAJ1384459.1"/>
    </source>
</evidence>
<evidence type="ECO:0000313" key="2">
    <source>
        <dbReference type="Proteomes" id="UP001178507"/>
    </source>
</evidence>
<dbReference type="AlphaFoldDB" id="A0AA36IBJ2"/>
<protein>
    <submittedName>
        <fullName evidence="1">Uncharacterized protein</fullName>
    </submittedName>
</protein>
<organism evidence="1 2">
    <name type="scientific">Effrenium voratum</name>
    <dbReference type="NCBI Taxonomy" id="2562239"/>
    <lineage>
        <taxon>Eukaryota</taxon>
        <taxon>Sar</taxon>
        <taxon>Alveolata</taxon>
        <taxon>Dinophyceae</taxon>
        <taxon>Suessiales</taxon>
        <taxon>Symbiodiniaceae</taxon>
        <taxon>Effrenium</taxon>
    </lineage>
</organism>
<accession>A0AA36IBJ2</accession>
<name>A0AA36IBJ2_9DINO</name>
<dbReference type="Proteomes" id="UP001178507">
    <property type="component" value="Unassembled WGS sequence"/>
</dbReference>
<gene>
    <name evidence="1" type="ORF">EVOR1521_LOCUS11332</name>
</gene>
<reference evidence="1" key="1">
    <citation type="submission" date="2023-08" db="EMBL/GenBank/DDBJ databases">
        <authorList>
            <person name="Chen Y."/>
            <person name="Shah S."/>
            <person name="Dougan E. K."/>
            <person name="Thang M."/>
            <person name="Chan C."/>
        </authorList>
    </citation>
    <scope>NUCLEOTIDE SEQUENCE</scope>
</reference>